<evidence type="ECO:0000256" key="1">
    <source>
        <dbReference type="SAM" id="Phobius"/>
    </source>
</evidence>
<protein>
    <submittedName>
        <fullName evidence="2">Uncharacterized membrane protein</fullName>
    </submittedName>
</protein>
<name>A0A285UGJ8_9STAP</name>
<accession>A0A285UGJ8</accession>
<evidence type="ECO:0000313" key="2">
    <source>
        <dbReference type="EMBL" id="SOC40787.1"/>
    </source>
</evidence>
<dbReference type="EMBL" id="OBQF01000002">
    <property type="protein sequence ID" value="SOC40787.1"/>
    <property type="molecule type" value="Genomic_DNA"/>
</dbReference>
<sequence>MFIMKGKKSSVSARRKIMTSGVLIGIGVMALVDEIIFHQLLQWHHFFDFDTTQFGIFSDGLLNSFALFAIVAGIFLFAHVVRIHTYSTVRWAAGLFLGMGAFQLFDGIVSHKVLRIHQIRYNVDLLPYDIAWISSAILLLAIGGFLWYRVRKNDPAVQGD</sequence>
<feature type="transmembrane region" description="Helical" evidence="1">
    <location>
        <begin position="61"/>
        <end position="81"/>
    </location>
</feature>
<keyword evidence="1" id="KW-0472">Membrane</keyword>
<organism evidence="2 3">
    <name type="scientific">Salinicoccus kekensis</name>
    <dbReference type="NCBI Taxonomy" id="714307"/>
    <lineage>
        <taxon>Bacteria</taxon>
        <taxon>Bacillati</taxon>
        <taxon>Bacillota</taxon>
        <taxon>Bacilli</taxon>
        <taxon>Bacillales</taxon>
        <taxon>Staphylococcaceae</taxon>
        <taxon>Salinicoccus</taxon>
    </lineage>
</organism>
<gene>
    <name evidence="2" type="ORF">SAMN05878391_1126</name>
</gene>
<evidence type="ECO:0000313" key="3">
    <source>
        <dbReference type="Proteomes" id="UP000219412"/>
    </source>
</evidence>
<feature type="transmembrane region" description="Helical" evidence="1">
    <location>
        <begin position="21"/>
        <end position="41"/>
    </location>
</feature>
<keyword evidence="1" id="KW-1133">Transmembrane helix</keyword>
<dbReference type="AlphaFoldDB" id="A0A285UGJ8"/>
<dbReference type="InterPro" id="IPR018719">
    <property type="entry name" value="DUF2243_membrane"/>
</dbReference>
<keyword evidence="3" id="KW-1185">Reference proteome</keyword>
<dbReference type="Pfam" id="PF10002">
    <property type="entry name" value="DUF2243"/>
    <property type="match status" value="1"/>
</dbReference>
<proteinExistence type="predicted"/>
<keyword evidence="1" id="KW-0812">Transmembrane</keyword>
<dbReference type="Proteomes" id="UP000219412">
    <property type="component" value="Unassembled WGS sequence"/>
</dbReference>
<feature type="transmembrane region" description="Helical" evidence="1">
    <location>
        <begin position="125"/>
        <end position="148"/>
    </location>
</feature>
<reference evidence="3" key="1">
    <citation type="submission" date="2017-08" db="EMBL/GenBank/DDBJ databases">
        <authorList>
            <person name="Varghese N."/>
            <person name="Submissions S."/>
        </authorList>
    </citation>
    <scope>NUCLEOTIDE SEQUENCE [LARGE SCALE GENOMIC DNA]</scope>
    <source>
        <strain evidence="3">DSM 23173</strain>
    </source>
</reference>
<feature type="transmembrane region" description="Helical" evidence="1">
    <location>
        <begin position="88"/>
        <end position="105"/>
    </location>
</feature>